<proteinExistence type="predicted"/>
<evidence type="ECO:0000256" key="2">
    <source>
        <dbReference type="SAM" id="MobiDB-lite"/>
    </source>
</evidence>
<dbReference type="InterPro" id="IPR008974">
    <property type="entry name" value="TRAF-like"/>
</dbReference>
<feature type="compositionally biased region" description="Basic residues" evidence="2">
    <location>
        <begin position="372"/>
        <end position="387"/>
    </location>
</feature>
<dbReference type="PANTHER" id="PTHR26379:SF187">
    <property type="entry name" value="OS07G0655300 PROTEIN"/>
    <property type="match status" value="1"/>
</dbReference>
<feature type="compositionally biased region" description="Polar residues" evidence="2">
    <location>
        <begin position="288"/>
        <end position="297"/>
    </location>
</feature>
<evidence type="ECO:0000313" key="5">
    <source>
        <dbReference type="Proteomes" id="UP000737018"/>
    </source>
</evidence>
<dbReference type="InterPro" id="IPR002083">
    <property type="entry name" value="MATH/TRAF_dom"/>
</dbReference>
<dbReference type="SUPFAM" id="SSF49599">
    <property type="entry name" value="TRAF domain-like"/>
    <property type="match status" value="1"/>
</dbReference>
<reference evidence="4" key="1">
    <citation type="submission" date="2020-03" db="EMBL/GenBank/DDBJ databases">
        <title>Castanea mollissima Vanexum genome sequencing.</title>
        <authorList>
            <person name="Staton M."/>
        </authorList>
    </citation>
    <scope>NUCLEOTIDE SEQUENCE</scope>
    <source>
        <tissue evidence="4">Leaf</tissue>
    </source>
</reference>
<organism evidence="4 5">
    <name type="scientific">Castanea mollissima</name>
    <name type="common">Chinese chestnut</name>
    <dbReference type="NCBI Taxonomy" id="60419"/>
    <lineage>
        <taxon>Eukaryota</taxon>
        <taxon>Viridiplantae</taxon>
        <taxon>Streptophyta</taxon>
        <taxon>Embryophyta</taxon>
        <taxon>Tracheophyta</taxon>
        <taxon>Spermatophyta</taxon>
        <taxon>Magnoliopsida</taxon>
        <taxon>eudicotyledons</taxon>
        <taxon>Gunneridae</taxon>
        <taxon>Pentapetalae</taxon>
        <taxon>rosids</taxon>
        <taxon>fabids</taxon>
        <taxon>Fagales</taxon>
        <taxon>Fagaceae</taxon>
        <taxon>Castanea</taxon>
    </lineage>
</organism>
<comment type="pathway">
    <text evidence="1">Protein modification; protein ubiquitination.</text>
</comment>
<evidence type="ECO:0000256" key="1">
    <source>
        <dbReference type="ARBA" id="ARBA00004906"/>
    </source>
</evidence>
<gene>
    <name evidence="4" type="ORF">CMV_018103</name>
</gene>
<dbReference type="GO" id="GO:0016567">
    <property type="term" value="P:protein ubiquitination"/>
    <property type="evidence" value="ECO:0007669"/>
    <property type="project" value="InterPro"/>
</dbReference>
<feature type="region of interest" description="Disordered" evidence="2">
    <location>
        <begin position="339"/>
        <end position="400"/>
    </location>
</feature>
<name>A0A8J4R1P8_9ROSI</name>
<dbReference type="InterPro" id="IPR045005">
    <property type="entry name" value="BPM1-6"/>
</dbReference>
<protein>
    <recommendedName>
        <fullName evidence="3">MATH domain-containing protein</fullName>
    </recommendedName>
</protein>
<dbReference type="OrthoDB" id="1996440at2759"/>
<dbReference type="Gene3D" id="2.60.210.10">
    <property type="entry name" value="Apoptosis, Tumor Necrosis Factor Receptor Associated Protein 2, Chain A"/>
    <property type="match status" value="1"/>
</dbReference>
<feature type="domain" description="MATH" evidence="3">
    <location>
        <begin position="95"/>
        <end position="225"/>
    </location>
</feature>
<sequence>MNGKHGNGKIQRSCIEDVNRKRNKRKERLKSIVKLHTRLKGCPEEKKGHRDWFPASSELLEIGEVVKHLACSISADVFFFIIFFVLVDIDVDDRDGVWVPPVQHLRVLALERYGNRKLRGVRYFHRRRVLLGNLFLPGRQECVGQATYVSLFIGLASEGTDVKALFELKVLDQSGKERHEDRAQFDRGTFSKRGSMWGCERFFKRIDLETSDYLKDDCLKVHCSVGVVRSYTKGPKIYSIAVPPSNIGQNLGQLFETGKGTDVNFEVDGETFAAHCEGHSSDYEGSSPKRTASQPSSHVEDPSWPKQAPNVPWTCPRAQLAESLIQTLEKWFEGLRVGVGPSQRANEGGSRSRGTRSSKRDNGGGFGSRGTRLSRRRTLKLSRRRTRGPSTPSNEDENNQLGQFLAKQRNLLFLERDLCEGPVPRLDTCLFMLFPITTLVVANIIVEEECELIHKSEHSPPIKG</sequence>
<dbReference type="Pfam" id="PF22486">
    <property type="entry name" value="MATH_2"/>
    <property type="match status" value="1"/>
</dbReference>
<dbReference type="EMBL" id="JRKL02002986">
    <property type="protein sequence ID" value="KAF3956809.1"/>
    <property type="molecule type" value="Genomic_DNA"/>
</dbReference>
<dbReference type="Gene3D" id="3.30.710.10">
    <property type="entry name" value="Potassium Channel Kv1.1, Chain A"/>
    <property type="match status" value="1"/>
</dbReference>
<comment type="caution">
    <text evidence="4">The sequence shown here is derived from an EMBL/GenBank/DDBJ whole genome shotgun (WGS) entry which is preliminary data.</text>
</comment>
<evidence type="ECO:0000313" key="4">
    <source>
        <dbReference type="EMBL" id="KAF3956809.1"/>
    </source>
</evidence>
<keyword evidence="5" id="KW-1185">Reference proteome</keyword>
<evidence type="ECO:0000259" key="3">
    <source>
        <dbReference type="PROSITE" id="PS50144"/>
    </source>
</evidence>
<feature type="region of interest" description="Disordered" evidence="2">
    <location>
        <begin position="277"/>
        <end position="311"/>
    </location>
</feature>
<dbReference type="CDD" id="cd00121">
    <property type="entry name" value="MATH"/>
    <property type="match status" value="1"/>
</dbReference>
<dbReference type="PANTHER" id="PTHR26379">
    <property type="entry name" value="BTB/POZ AND MATH DOMAIN-CONTAINING PROTEIN 1"/>
    <property type="match status" value="1"/>
</dbReference>
<dbReference type="PROSITE" id="PS50144">
    <property type="entry name" value="MATH"/>
    <property type="match status" value="1"/>
</dbReference>
<dbReference type="Proteomes" id="UP000737018">
    <property type="component" value="Unassembled WGS sequence"/>
</dbReference>
<accession>A0A8J4R1P8</accession>
<dbReference type="AlphaFoldDB" id="A0A8J4R1P8"/>
<dbReference type="InterPro" id="IPR011333">
    <property type="entry name" value="SKP1/BTB/POZ_sf"/>
</dbReference>